<dbReference type="EMBL" id="ATGI01000017">
    <property type="protein sequence ID" value="EPF74658.1"/>
    <property type="molecule type" value="Genomic_DNA"/>
</dbReference>
<organism evidence="2 3">
    <name type="scientific">Acinetobacter rudis CIP 110305</name>
    <dbReference type="NCBI Taxonomy" id="421052"/>
    <lineage>
        <taxon>Bacteria</taxon>
        <taxon>Pseudomonadati</taxon>
        <taxon>Pseudomonadota</taxon>
        <taxon>Gammaproteobacteria</taxon>
        <taxon>Moraxellales</taxon>
        <taxon>Moraxellaceae</taxon>
        <taxon>Acinetobacter</taxon>
    </lineage>
</organism>
<protein>
    <recommendedName>
        <fullName evidence="4">DUF5666 domain-containing protein</fullName>
    </recommendedName>
</protein>
<dbReference type="AlphaFoldDB" id="S3N8G0"/>
<keyword evidence="3" id="KW-1185">Reference proteome</keyword>
<dbReference type="HOGENOM" id="CLU_2056284_0_0_6"/>
<reference evidence="2 3" key="1">
    <citation type="submission" date="2013-06" db="EMBL/GenBank/DDBJ databases">
        <title>The Genome Sequence of Acinetobacter rudis CIP 110305.</title>
        <authorList>
            <consortium name="The Broad Institute Genome Sequencing Platform"/>
            <consortium name="The Broad Institute Genome Sequencing Center for Infectious Disease"/>
            <person name="Cerqueira G."/>
            <person name="Feldgarden M."/>
            <person name="Courvalin P."/>
            <person name="Perichon B."/>
            <person name="Grillot-Courvalin C."/>
            <person name="Clermont D."/>
            <person name="Rocha E."/>
            <person name="Yoon E.-J."/>
            <person name="Nemec A."/>
            <person name="Young S.K."/>
            <person name="Zeng Q."/>
            <person name="Gargeya S."/>
            <person name="Fitzgerald M."/>
            <person name="Abouelleil A."/>
            <person name="Alvarado L."/>
            <person name="Berlin A.M."/>
            <person name="Chapman S.B."/>
            <person name="Dewar J."/>
            <person name="Goldberg J."/>
            <person name="Griggs A."/>
            <person name="Gujja S."/>
            <person name="Hansen M."/>
            <person name="Howarth C."/>
            <person name="Imamovic A."/>
            <person name="Larimer J."/>
            <person name="McCowan C."/>
            <person name="Murphy C."/>
            <person name="Pearson M."/>
            <person name="Priest M."/>
            <person name="Roberts A."/>
            <person name="Saif S."/>
            <person name="Shea T."/>
            <person name="Sykes S."/>
            <person name="Wortman J."/>
            <person name="Nusbaum C."/>
            <person name="Birren B."/>
        </authorList>
    </citation>
    <scope>NUCLEOTIDE SEQUENCE [LARGE SCALE GENOMIC DNA]</scope>
    <source>
        <strain evidence="2 3">CIP 110305</strain>
    </source>
</reference>
<proteinExistence type="predicted"/>
<evidence type="ECO:0000256" key="1">
    <source>
        <dbReference type="SAM" id="SignalP"/>
    </source>
</evidence>
<evidence type="ECO:0000313" key="3">
    <source>
        <dbReference type="Proteomes" id="UP000014568"/>
    </source>
</evidence>
<sequence length="119" mass="13227">MFNKIIAVTLMLFSSGTFAAIGIHEDGRKMKLTGVVTEVISTAPDVEPSFKAHYLKLDKPIKFEDEGACGVITQERMALNEIGLSKYQGKRVSVEGSVFCQQEYTGQYHIEDIKITPLK</sequence>
<evidence type="ECO:0008006" key="4">
    <source>
        <dbReference type="Google" id="ProtNLM"/>
    </source>
</evidence>
<keyword evidence="1" id="KW-0732">Signal</keyword>
<dbReference type="OrthoDB" id="8592584at2"/>
<gene>
    <name evidence="2" type="ORF">F945_01425</name>
</gene>
<comment type="caution">
    <text evidence="2">The sequence shown here is derived from an EMBL/GenBank/DDBJ whole genome shotgun (WGS) entry which is preliminary data.</text>
</comment>
<accession>S3N8G0</accession>
<feature type="signal peptide" evidence="1">
    <location>
        <begin position="1"/>
        <end position="19"/>
    </location>
</feature>
<dbReference type="Proteomes" id="UP000014568">
    <property type="component" value="Unassembled WGS sequence"/>
</dbReference>
<name>S3N8G0_9GAMM</name>
<dbReference type="RefSeq" id="WP_016655834.1">
    <property type="nucleotide sequence ID" value="NZ_KE340352.1"/>
</dbReference>
<dbReference type="eggNOG" id="ENOG502ZDCG">
    <property type="taxonomic scope" value="Bacteria"/>
</dbReference>
<evidence type="ECO:0000313" key="2">
    <source>
        <dbReference type="EMBL" id="EPF74658.1"/>
    </source>
</evidence>
<feature type="chain" id="PRO_5004512322" description="DUF5666 domain-containing protein" evidence="1">
    <location>
        <begin position="20"/>
        <end position="119"/>
    </location>
</feature>
<dbReference type="PATRIC" id="fig|421052.3.peg.1383"/>